<feature type="region of interest" description="Disordered" evidence="1">
    <location>
        <begin position="165"/>
        <end position="186"/>
    </location>
</feature>
<gene>
    <name evidence="2" type="ORF">GOSPT_046_00090</name>
</gene>
<dbReference type="EMBL" id="BAFC01000046">
    <property type="protein sequence ID" value="GAB38544.1"/>
    <property type="molecule type" value="Genomic_DNA"/>
</dbReference>
<dbReference type="AlphaFoldDB" id="H5TYI6"/>
<evidence type="ECO:0000313" key="2">
    <source>
        <dbReference type="EMBL" id="GAB38544.1"/>
    </source>
</evidence>
<dbReference type="Proteomes" id="UP000005845">
    <property type="component" value="Unassembled WGS sequence"/>
</dbReference>
<name>H5TYI6_9ACTN</name>
<keyword evidence="3" id="KW-1185">Reference proteome</keyword>
<organism evidence="2 3">
    <name type="scientific">Gordonia sputi NBRC 100414</name>
    <dbReference type="NCBI Taxonomy" id="1089453"/>
    <lineage>
        <taxon>Bacteria</taxon>
        <taxon>Bacillati</taxon>
        <taxon>Actinomycetota</taxon>
        <taxon>Actinomycetes</taxon>
        <taxon>Mycobacteriales</taxon>
        <taxon>Gordoniaceae</taxon>
        <taxon>Gordonia</taxon>
    </lineage>
</organism>
<reference evidence="2 3" key="1">
    <citation type="submission" date="2012-02" db="EMBL/GenBank/DDBJ databases">
        <title>Whole genome shotgun sequence of Gordonia sputi NBRC 100414.</title>
        <authorList>
            <person name="Yoshida I."/>
            <person name="Hosoyama A."/>
            <person name="Tsuchikane K."/>
            <person name="Katsumata H."/>
            <person name="Yamazaki S."/>
            <person name="Fujita N."/>
        </authorList>
    </citation>
    <scope>NUCLEOTIDE SEQUENCE [LARGE SCALE GENOMIC DNA]</scope>
    <source>
        <strain evidence="2 3">NBRC 100414</strain>
    </source>
</reference>
<evidence type="ECO:0000256" key="1">
    <source>
        <dbReference type="SAM" id="MobiDB-lite"/>
    </source>
</evidence>
<comment type="caution">
    <text evidence="2">The sequence shown here is derived from an EMBL/GenBank/DDBJ whole genome shotgun (WGS) entry which is preliminary data.</text>
</comment>
<sequence length="278" mass="32293">MHHPDVRTHRLRRHDRDRRHRDVRGNLREDLPVLRLARLRRHRDSLRHRRHCDRLVHRRGPVGPRRDVLHDWAWHPGWAEGACCPDSGEVRPDPVRDVRLHCRDRDALHPGRVGPAWDAHHRGGVRPGRVRDVVPPDAELVRVQTNTDCFRREAHAVRALARDVDSSAQVRKPELPRASTSVPAPEWAQQVPGWLQAQEPVPTARQQASVRVQVSEPPAWGRGELRRAWAQQSCHEPRHQAWVLPTSWSRSWLLPRYLRGRIREVGGPRGPQRSTTRI</sequence>
<feature type="compositionally biased region" description="Basic and acidic residues" evidence="1">
    <location>
        <begin position="165"/>
        <end position="175"/>
    </location>
</feature>
<evidence type="ECO:0000313" key="3">
    <source>
        <dbReference type="Proteomes" id="UP000005845"/>
    </source>
</evidence>
<protein>
    <submittedName>
        <fullName evidence="2">Uncharacterized protein</fullName>
    </submittedName>
</protein>
<accession>H5TYI6</accession>
<proteinExistence type="predicted"/>